<feature type="transmembrane region" description="Helical" evidence="1">
    <location>
        <begin position="365"/>
        <end position="386"/>
    </location>
</feature>
<dbReference type="AlphaFoldDB" id="A0A2W4REH9"/>
<feature type="transmembrane region" description="Helical" evidence="1">
    <location>
        <begin position="340"/>
        <end position="359"/>
    </location>
</feature>
<feature type="domain" description="TraG N-terminal Proteobacteria" evidence="2">
    <location>
        <begin position="5"/>
        <end position="413"/>
    </location>
</feature>
<keyword evidence="1" id="KW-0812">Transmembrane</keyword>
<protein>
    <recommendedName>
        <fullName evidence="2">TraG N-terminal Proteobacteria domain-containing protein</fullName>
    </recommendedName>
</protein>
<dbReference type="Proteomes" id="UP000249396">
    <property type="component" value="Unassembled WGS sequence"/>
</dbReference>
<comment type="caution">
    <text evidence="3">The sequence shown here is derived from an EMBL/GenBank/DDBJ whole genome shotgun (WGS) entry which is preliminary data.</text>
</comment>
<evidence type="ECO:0000259" key="2">
    <source>
        <dbReference type="Pfam" id="PF07916"/>
    </source>
</evidence>
<evidence type="ECO:0000313" key="3">
    <source>
        <dbReference type="EMBL" id="PZN81613.1"/>
    </source>
</evidence>
<organism evidence="3 4">
    <name type="scientific">Candidatus Methylumidiphilus alinenensis</name>
    <dbReference type="NCBI Taxonomy" id="2202197"/>
    <lineage>
        <taxon>Bacteria</taxon>
        <taxon>Pseudomonadati</taxon>
        <taxon>Pseudomonadota</taxon>
        <taxon>Gammaproteobacteria</taxon>
        <taxon>Methylococcales</taxon>
        <taxon>Candidatus Methylumidiphilus</taxon>
    </lineage>
</organism>
<feature type="transmembrane region" description="Helical" evidence="1">
    <location>
        <begin position="12"/>
        <end position="43"/>
    </location>
</feature>
<name>A0A2W4REH9_9GAMM</name>
<dbReference type="InterPro" id="IPR012931">
    <property type="entry name" value="TraG_N_Proteobacteria"/>
</dbReference>
<gene>
    <name evidence="3" type="ORF">DM484_08080</name>
</gene>
<proteinExistence type="predicted"/>
<feature type="transmembrane region" description="Helical" evidence="1">
    <location>
        <begin position="63"/>
        <end position="82"/>
    </location>
</feature>
<keyword evidence="1" id="KW-1133">Transmembrane helix</keyword>
<keyword evidence="1" id="KW-0472">Membrane</keyword>
<sequence>MVFDIFSIGDSAFLAAVLNAVAMIAGTGHYATAAGVGALLGILMTLVRGLTQYDGRGIRYQDMLVSILIYLLMFAPGVRVMVEDAYTGQVRVVDNVPLGPAAAGSILSNIGYRLTRLFEQGFSTPSMTGHGFADSLQVMASVRKNLLSRVQLGKANAPNAGGDLENSLINYVKECTLTGVDLNIVPIDSIMRQPQLLNAIRFDSNIYTTEIYTGGAPKILECTDAWVALDSYVRNMAVPEVENILKGALKVTSPADVEPRIDEALNALTGGSVSATDYMLSALITPMFEKGIVGRHEDGMKWNKAAMVEQAIQQRNSQWAGEQTLFTRIVRPMMTWIEGFSYAITPLMAFAVMLGARGIQITGQYFLMLLWIQLWMPILAVVNLYITMAAAGKMEALNAAQFNLPSMYGLYQMDMAIQE</sequence>
<evidence type="ECO:0000256" key="1">
    <source>
        <dbReference type="SAM" id="Phobius"/>
    </source>
</evidence>
<reference evidence="3 4" key="1">
    <citation type="journal article" date="2018" name="Aquat. Microb. Ecol.">
        <title>Gammaproteobacterial methanotrophs dominate.</title>
        <authorList>
            <person name="Rissanen A.J."/>
            <person name="Saarenheimo J."/>
            <person name="Tiirola M."/>
            <person name="Peura S."/>
            <person name="Aalto S.L."/>
            <person name="Karvinen A."/>
            <person name="Nykanen H."/>
        </authorList>
    </citation>
    <scope>NUCLEOTIDE SEQUENCE [LARGE SCALE GENOMIC DNA]</scope>
    <source>
        <strain evidence="3">AMbin10</strain>
    </source>
</reference>
<dbReference type="Pfam" id="PF07916">
    <property type="entry name" value="TraG_N"/>
    <property type="match status" value="1"/>
</dbReference>
<dbReference type="EMBL" id="QJPH01000262">
    <property type="protein sequence ID" value="PZN81613.1"/>
    <property type="molecule type" value="Genomic_DNA"/>
</dbReference>
<evidence type="ECO:0000313" key="4">
    <source>
        <dbReference type="Proteomes" id="UP000249396"/>
    </source>
</evidence>
<accession>A0A2W4REH9</accession>